<organism evidence="1 2">
    <name type="scientific">Eragrostis curvula</name>
    <name type="common">weeping love grass</name>
    <dbReference type="NCBI Taxonomy" id="38414"/>
    <lineage>
        <taxon>Eukaryota</taxon>
        <taxon>Viridiplantae</taxon>
        <taxon>Streptophyta</taxon>
        <taxon>Embryophyta</taxon>
        <taxon>Tracheophyta</taxon>
        <taxon>Spermatophyta</taxon>
        <taxon>Magnoliopsida</taxon>
        <taxon>Liliopsida</taxon>
        <taxon>Poales</taxon>
        <taxon>Poaceae</taxon>
        <taxon>PACMAD clade</taxon>
        <taxon>Chloridoideae</taxon>
        <taxon>Eragrostideae</taxon>
        <taxon>Eragrostidinae</taxon>
        <taxon>Eragrostis</taxon>
    </lineage>
</organism>
<name>A0A5J9U683_9POAL</name>
<dbReference type="Gramene" id="TVU18620">
    <property type="protein sequence ID" value="TVU18620"/>
    <property type="gene ID" value="EJB05_34727"/>
</dbReference>
<gene>
    <name evidence="1" type="ORF">EJB05_34727</name>
</gene>
<proteinExistence type="predicted"/>
<dbReference type="Proteomes" id="UP000324897">
    <property type="component" value="Chromosome 7"/>
</dbReference>
<dbReference type="EMBL" id="RWGY01000029">
    <property type="protein sequence ID" value="TVU18620.1"/>
    <property type="molecule type" value="Genomic_DNA"/>
</dbReference>
<reference evidence="1 2" key="1">
    <citation type="journal article" date="2019" name="Sci. Rep.">
        <title>A high-quality genome of Eragrostis curvula grass provides insights into Poaceae evolution and supports new strategies to enhance forage quality.</title>
        <authorList>
            <person name="Carballo J."/>
            <person name="Santos B.A.C.M."/>
            <person name="Zappacosta D."/>
            <person name="Garbus I."/>
            <person name="Selva J.P."/>
            <person name="Gallo C.A."/>
            <person name="Diaz A."/>
            <person name="Albertini E."/>
            <person name="Caccamo M."/>
            <person name="Echenique V."/>
        </authorList>
    </citation>
    <scope>NUCLEOTIDE SEQUENCE [LARGE SCALE GENOMIC DNA]</scope>
    <source>
        <strain evidence="2">cv. Victoria</strain>
        <tissue evidence="1">Leaf</tissue>
    </source>
</reference>
<keyword evidence="2" id="KW-1185">Reference proteome</keyword>
<evidence type="ECO:0000313" key="1">
    <source>
        <dbReference type="EMBL" id="TVU18620.1"/>
    </source>
</evidence>
<sequence>MTATRLALRGPVVITVNKTAVYTTYKLTYLQLINQNPFLLFPQPDNYPRSCTSTLANASRKLVLMLFNLEKVGKIT</sequence>
<dbReference type="AlphaFoldDB" id="A0A5J9U683"/>
<accession>A0A5J9U683</accession>
<protein>
    <submittedName>
        <fullName evidence="1">Uncharacterized protein</fullName>
    </submittedName>
</protein>
<evidence type="ECO:0000313" key="2">
    <source>
        <dbReference type="Proteomes" id="UP000324897"/>
    </source>
</evidence>
<feature type="non-terminal residue" evidence="1">
    <location>
        <position position="1"/>
    </location>
</feature>
<comment type="caution">
    <text evidence="1">The sequence shown here is derived from an EMBL/GenBank/DDBJ whole genome shotgun (WGS) entry which is preliminary data.</text>
</comment>